<sequence>MPALGLNTGAPLRKWVQKDAPGYAFGFTATPSDLARAQPSAAEAKAGSIERLEKRGKGKMKAGGASPGEPSSGEQSPEEPTEPPLGPDVSLRLSAETVTLAAFALSLFALSCSVLPPLRIANLPLPDAVLLHILLTSNAIYLEWAALQSFKNGTATTGRLLTRHPGLPPDWHMLSDPKTQLGGLLQPVVTIGLYLSTVVTVYCFSRGLYGGQLGVGTSFFLSAAFLTLPQPLLLLVIALSSRPSFLNGIVAARCESALCVTLLISVLPGLFSTLGTIHRAAEARLPRCRLPWNCECFLRLLVALCPALSSRLHPYALRLDYARVALLPLPYSVPLPVPVPRWELLKSSWRALLYAAPMVLPLARLLAAAPMGLPARTFCTLVVWSRPVQISACVSAVTFLLGRQRAAYEVALEEKNKEEDAEVETLDKMLLQEFDSRMLDHT</sequence>
<evidence type="ECO:0000256" key="1">
    <source>
        <dbReference type="SAM" id="MobiDB-lite"/>
    </source>
</evidence>
<keyword evidence="4" id="KW-1185">Reference proteome</keyword>
<evidence type="ECO:0000256" key="2">
    <source>
        <dbReference type="SAM" id="Phobius"/>
    </source>
</evidence>
<dbReference type="AlphaFoldDB" id="A0A1Y1HV25"/>
<organism evidence="3 4">
    <name type="scientific">Klebsormidium nitens</name>
    <name type="common">Green alga</name>
    <name type="synonym">Ulothrix nitens</name>
    <dbReference type="NCBI Taxonomy" id="105231"/>
    <lineage>
        <taxon>Eukaryota</taxon>
        <taxon>Viridiplantae</taxon>
        <taxon>Streptophyta</taxon>
        <taxon>Klebsormidiophyceae</taxon>
        <taxon>Klebsormidiales</taxon>
        <taxon>Klebsormidiaceae</taxon>
        <taxon>Klebsormidium</taxon>
    </lineage>
</organism>
<name>A0A1Y1HV25_KLENI</name>
<protein>
    <recommendedName>
        <fullName evidence="5">Transmembrane protein</fullName>
    </recommendedName>
</protein>
<reference evidence="3 4" key="1">
    <citation type="journal article" date="2014" name="Nat. Commun.">
        <title>Klebsormidium flaccidum genome reveals primary factors for plant terrestrial adaptation.</title>
        <authorList>
            <person name="Hori K."/>
            <person name="Maruyama F."/>
            <person name="Fujisawa T."/>
            <person name="Togashi T."/>
            <person name="Yamamoto N."/>
            <person name="Seo M."/>
            <person name="Sato S."/>
            <person name="Yamada T."/>
            <person name="Mori H."/>
            <person name="Tajima N."/>
            <person name="Moriyama T."/>
            <person name="Ikeuchi M."/>
            <person name="Watanabe M."/>
            <person name="Wada H."/>
            <person name="Kobayashi K."/>
            <person name="Saito M."/>
            <person name="Masuda T."/>
            <person name="Sasaki-Sekimoto Y."/>
            <person name="Mashiguchi K."/>
            <person name="Awai K."/>
            <person name="Shimojima M."/>
            <person name="Masuda S."/>
            <person name="Iwai M."/>
            <person name="Nobusawa T."/>
            <person name="Narise T."/>
            <person name="Kondo S."/>
            <person name="Saito H."/>
            <person name="Sato R."/>
            <person name="Murakawa M."/>
            <person name="Ihara Y."/>
            <person name="Oshima-Yamada Y."/>
            <person name="Ohtaka K."/>
            <person name="Satoh M."/>
            <person name="Sonobe K."/>
            <person name="Ishii M."/>
            <person name="Ohtani R."/>
            <person name="Kanamori-Sato M."/>
            <person name="Honoki R."/>
            <person name="Miyazaki D."/>
            <person name="Mochizuki H."/>
            <person name="Umetsu J."/>
            <person name="Higashi K."/>
            <person name="Shibata D."/>
            <person name="Kamiya Y."/>
            <person name="Sato N."/>
            <person name="Nakamura Y."/>
            <person name="Tabata S."/>
            <person name="Ida S."/>
            <person name="Kurokawa K."/>
            <person name="Ohta H."/>
        </authorList>
    </citation>
    <scope>NUCLEOTIDE SEQUENCE [LARGE SCALE GENOMIC DNA]</scope>
    <source>
        <strain evidence="3 4">NIES-2285</strain>
    </source>
</reference>
<dbReference type="Proteomes" id="UP000054558">
    <property type="component" value="Unassembled WGS sequence"/>
</dbReference>
<feature type="transmembrane region" description="Helical" evidence="2">
    <location>
        <begin position="184"/>
        <end position="205"/>
    </location>
</feature>
<feature type="compositionally biased region" description="Low complexity" evidence="1">
    <location>
        <begin position="62"/>
        <end position="75"/>
    </location>
</feature>
<feature type="transmembrane region" description="Helical" evidence="2">
    <location>
        <begin position="217"/>
        <end position="239"/>
    </location>
</feature>
<keyword evidence="2" id="KW-0812">Transmembrane</keyword>
<proteinExistence type="predicted"/>
<evidence type="ECO:0008006" key="5">
    <source>
        <dbReference type="Google" id="ProtNLM"/>
    </source>
</evidence>
<evidence type="ECO:0000313" key="3">
    <source>
        <dbReference type="EMBL" id="GAQ82480.1"/>
    </source>
</evidence>
<keyword evidence="2" id="KW-0472">Membrane</keyword>
<dbReference type="EMBL" id="DF237061">
    <property type="protein sequence ID" value="GAQ82480.1"/>
    <property type="molecule type" value="Genomic_DNA"/>
</dbReference>
<feature type="region of interest" description="Disordered" evidence="1">
    <location>
        <begin position="36"/>
        <end position="89"/>
    </location>
</feature>
<gene>
    <name evidence="3" type="ORF">KFL_001120250</name>
</gene>
<feature type="transmembrane region" description="Helical" evidence="2">
    <location>
        <begin position="245"/>
        <end position="271"/>
    </location>
</feature>
<evidence type="ECO:0000313" key="4">
    <source>
        <dbReference type="Proteomes" id="UP000054558"/>
    </source>
</evidence>
<accession>A0A1Y1HV25</accession>
<keyword evidence="2" id="KW-1133">Transmembrane helix</keyword>